<accession>A0A7X6RNE8</accession>
<dbReference type="EMBL" id="JAAXPG010000002">
    <property type="protein sequence ID" value="NKY96730.1"/>
    <property type="molecule type" value="Genomic_DNA"/>
</dbReference>
<dbReference type="InterPro" id="IPR029055">
    <property type="entry name" value="Ntn_hydrolases_N"/>
</dbReference>
<dbReference type="InterPro" id="IPR014729">
    <property type="entry name" value="Rossmann-like_a/b/a_fold"/>
</dbReference>
<evidence type="ECO:0000256" key="4">
    <source>
        <dbReference type="ARBA" id="ARBA00022888"/>
    </source>
</evidence>
<dbReference type="GO" id="GO:0006529">
    <property type="term" value="P:asparagine biosynthetic process"/>
    <property type="evidence" value="ECO:0007669"/>
    <property type="project" value="UniProtKB-KW"/>
</dbReference>
<dbReference type="SUPFAM" id="SSF52402">
    <property type="entry name" value="Adenine nucleotide alpha hydrolases-like"/>
    <property type="match status" value="1"/>
</dbReference>
<evidence type="ECO:0000256" key="5">
    <source>
        <dbReference type="ARBA" id="ARBA00048741"/>
    </source>
</evidence>
<dbReference type="GO" id="GO:0004066">
    <property type="term" value="F:asparagine synthase (glutamine-hydrolyzing) activity"/>
    <property type="evidence" value="ECO:0007669"/>
    <property type="project" value="UniProtKB-EC"/>
</dbReference>
<keyword evidence="4" id="KW-0028">Amino-acid biosynthesis</keyword>
<dbReference type="InterPro" id="IPR001962">
    <property type="entry name" value="Asn_synthase"/>
</dbReference>
<sequence>MRWVAGHHHTHPPHAAPATAIPLTVHHMPVWMMDAPPHRTVTTDQAAVTVIGRCAASDIELRAAAEKALRTRDWSVFTHWAGSYLTVLTTRQETVAVPDLAGVWPLYYTHHDHGWFWATRARPLAQATGAALDVEALAAHLAAPLVEELRSTRSLWHGIHQVPPGHTLHLTHDRATTIAPAPLSGLDPGQVPERLRTTLTEAVALRTREGEQVSADLSGGMDSTTIALLAARTTEVYAVTYTAPDLGNHTDLHHARTAAATTPAITHRLVHGGPNTLPYTDLHQTTATDAPALDLRAWSRHRAYLTPAAEAGSTVHLTGNGGDNVLSTGPAHLADLLASGHHRRAWTQTLAHARLWRVPAHRLACAVHHLARTRYPDALRALADNLEHRARPPRLERTLSWTAPTATAAWLTPPLCRLLALQTRHAAETHDHARLLPGQWADHRGLRYYAAGHATFRDLAHYDLGVDISAPFLDNALVRATLTAPSWTRADAHRFKPTLRQSMTGVLPPGVWERASKDAFTTHAYQGLRRNASAIRDLLTTAHLGELGVIETAPVLAALSRAVDGRTAPLGALAQIITTEMWVRSLADESAWWTHPHRTATVGERP</sequence>
<comment type="caution">
    <text evidence="7">The sequence shown here is derived from an EMBL/GenBank/DDBJ whole genome shotgun (WGS) entry which is preliminary data.</text>
</comment>
<dbReference type="Pfam" id="PF00733">
    <property type="entry name" value="Asn_synthase"/>
    <property type="match status" value="1"/>
</dbReference>
<protein>
    <recommendedName>
        <fullName evidence="3">asparagine synthase (glutamine-hydrolyzing)</fullName>
        <ecNumber evidence="3">6.3.5.4</ecNumber>
    </recommendedName>
</protein>
<dbReference type="NCBIfam" id="NF033561">
    <property type="entry name" value="macrolact_Ik_Al"/>
    <property type="match status" value="1"/>
</dbReference>
<dbReference type="RefSeq" id="WP_061080293.1">
    <property type="nucleotide sequence ID" value="NZ_JAAXPG010000002.1"/>
</dbReference>
<dbReference type="InterPro" id="IPR051786">
    <property type="entry name" value="ASN_synthetase/amidase"/>
</dbReference>
<evidence type="ECO:0000256" key="2">
    <source>
        <dbReference type="ARBA" id="ARBA00005752"/>
    </source>
</evidence>
<dbReference type="AlphaFoldDB" id="A0A7X6RNE8"/>
<dbReference type="PANTHER" id="PTHR43284">
    <property type="entry name" value="ASPARAGINE SYNTHETASE (GLUTAMINE-HYDROLYZING)"/>
    <property type="match status" value="1"/>
</dbReference>
<dbReference type="Gene3D" id="3.60.20.10">
    <property type="entry name" value="Glutamine Phosphoribosylpyrophosphate, subunit 1, domain 1"/>
    <property type="match status" value="1"/>
</dbReference>
<comment type="catalytic activity">
    <reaction evidence="5">
        <text>L-aspartate + L-glutamine + ATP + H2O = L-asparagine + L-glutamate + AMP + diphosphate + H(+)</text>
        <dbReference type="Rhea" id="RHEA:12228"/>
        <dbReference type="ChEBI" id="CHEBI:15377"/>
        <dbReference type="ChEBI" id="CHEBI:15378"/>
        <dbReference type="ChEBI" id="CHEBI:29985"/>
        <dbReference type="ChEBI" id="CHEBI:29991"/>
        <dbReference type="ChEBI" id="CHEBI:30616"/>
        <dbReference type="ChEBI" id="CHEBI:33019"/>
        <dbReference type="ChEBI" id="CHEBI:58048"/>
        <dbReference type="ChEBI" id="CHEBI:58359"/>
        <dbReference type="ChEBI" id="CHEBI:456215"/>
        <dbReference type="EC" id="6.3.5.4"/>
    </reaction>
</comment>
<comment type="pathway">
    <text evidence="1">Amino-acid biosynthesis; L-asparagine biosynthesis; L-asparagine from L-aspartate (L-Gln route): step 1/1.</text>
</comment>
<dbReference type="PANTHER" id="PTHR43284:SF1">
    <property type="entry name" value="ASPARAGINE SYNTHETASE"/>
    <property type="match status" value="1"/>
</dbReference>
<evidence type="ECO:0000259" key="6">
    <source>
        <dbReference type="Pfam" id="PF00733"/>
    </source>
</evidence>
<keyword evidence="8" id="KW-1185">Reference proteome</keyword>
<dbReference type="InterPro" id="IPR006426">
    <property type="entry name" value="Asn_synth_AEB"/>
</dbReference>
<gene>
    <name evidence="7" type="ORF">HGB44_03435</name>
</gene>
<organism evidence="7 8">
    <name type="scientific">Nocardiopsis alborubida</name>
    <dbReference type="NCBI Taxonomy" id="146802"/>
    <lineage>
        <taxon>Bacteria</taxon>
        <taxon>Bacillati</taxon>
        <taxon>Actinomycetota</taxon>
        <taxon>Actinomycetes</taxon>
        <taxon>Streptosporangiales</taxon>
        <taxon>Nocardiopsidaceae</taxon>
        <taxon>Nocardiopsis</taxon>
    </lineage>
</organism>
<keyword evidence="4" id="KW-0061">Asparagine biosynthesis</keyword>
<dbReference type="Gene3D" id="3.40.50.620">
    <property type="entry name" value="HUPs"/>
    <property type="match status" value="1"/>
</dbReference>
<evidence type="ECO:0000313" key="7">
    <source>
        <dbReference type="EMBL" id="NKY96730.1"/>
    </source>
</evidence>
<dbReference type="SUPFAM" id="SSF56235">
    <property type="entry name" value="N-terminal nucleophile aminohydrolases (Ntn hydrolases)"/>
    <property type="match status" value="1"/>
</dbReference>
<evidence type="ECO:0000313" key="8">
    <source>
        <dbReference type="Proteomes" id="UP000553209"/>
    </source>
</evidence>
<evidence type="ECO:0000256" key="3">
    <source>
        <dbReference type="ARBA" id="ARBA00012737"/>
    </source>
</evidence>
<evidence type="ECO:0000256" key="1">
    <source>
        <dbReference type="ARBA" id="ARBA00005187"/>
    </source>
</evidence>
<dbReference type="Proteomes" id="UP000553209">
    <property type="component" value="Unassembled WGS sequence"/>
</dbReference>
<reference evidence="7 8" key="1">
    <citation type="submission" date="2020-04" db="EMBL/GenBank/DDBJ databases">
        <title>MicrobeNet Type strains.</title>
        <authorList>
            <person name="Nicholson A.C."/>
        </authorList>
    </citation>
    <scope>NUCLEOTIDE SEQUENCE [LARGE SCALE GENOMIC DNA]</scope>
    <source>
        <strain evidence="7 8">ATCC 23612</strain>
    </source>
</reference>
<dbReference type="EC" id="6.3.5.4" evidence="3"/>
<comment type="similarity">
    <text evidence="2">Belongs to the asparagine synthetase family.</text>
</comment>
<name>A0A7X6RNE8_9ACTN</name>
<feature type="domain" description="Asparagine synthetase" evidence="6">
    <location>
        <begin position="195"/>
        <end position="584"/>
    </location>
</feature>
<proteinExistence type="inferred from homology"/>
<dbReference type="PIRSF" id="PIRSF001589">
    <property type="entry name" value="Asn_synthetase_glu-h"/>
    <property type="match status" value="1"/>
</dbReference>